<dbReference type="AlphaFoldDB" id="A0AAV3RML9"/>
<feature type="region of interest" description="Disordered" evidence="1">
    <location>
        <begin position="44"/>
        <end position="89"/>
    </location>
</feature>
<name>A0AAV3RML9_LITER</name>
<dbReference type="EMBL" id="BAABME010010774">
    <property type="protein sequence ID" value="GAA0181869.1"/>
    <property type="molecule type" value="Genomic_DNA"/>
</dbReference>
<sequence length="89" mass="9814">MDEQGISSVFYDRLNPTLYDLRVYEQECPYAPMLNLVIHPQPLATLSSTSSSDDSDTSSADSPLTQLAVRDKGTSKFTPDLTDVRESAL</sequence>
<keyword evidence="3" id="KW-1185">Reference proteome</keyword>
<feature type="compositionally biased region" description="Low complexity" evidence="1">
    <location>
        <begin position="44"/>
        <end position="65"/>
    </location>
</feature>
<comment type="caution">
    <text evidence="2">The sequence shown here is derived from an EMBL/GenBank/DDBJ whole genome shotgun (WGS) entry which is preliminary data.</text>
</comment>
<proteinExistence type="predicted"/>
<organism evidence="2 3">
    <name type="scientific">Lithospermum erythrorhizon</name>
    <name type="common">Purple gromwell</name>
    <name type="synonym">Lithospermum officinale var. erythrorhizon</name>
    <dbReference type="NCBI Taxonomy" id="34254"/>
    <lineage>
        <taxon>Eukaryota</taxon>
        <taxon>Viridiplantae</taxon>
        <taxon>Streptophyta</taxon>
        <taxon>Embryophyta</taxon>
        <taxon>Tracheophyta</taxon>
        <taxon>Spermatophyta</taxon>
        <taxon>Magnoliopsida</taxon>
        <taxon>eudicotyledons</taxon>
        <taxon>Gunneridae</taxon>
        <taxon>Pentapetalae</taxon>
        <taxon>asterids</taxon>
        <taxon>lamiids</taxon>
        <taxon>Boraginales</taxon>
        <taxon>Boraginaceae</taxon>
        <taxon>Boraginoideae</taxon>
        <taxon>Lithospermeae</taxon>
        <taxon>Lithospermum</taxon>
    </lineage>
</organism>
<evidence type="ECO:0000256" key="1">
    <source>
        <dbReference type="SAM" id="MobiDB-lite"/>
    </source>
</evidence>
<evidence type="ECO:0000313" key="2">
    <source>
        <dbReference type="EMBL" id="GAA0181869.1"/>
    </source>
</evidence>
<gene>
    <name evidence="2" type="ORF">LIER_30295</name>
</gene>
<protein>
    <submittedName>
        <fullName evidence="2">Uncharacterized protein</fullName>
    </submittedName>
</protein>
<accession>A0AAV3RML9</accession>
<dbReference type="Proteomes" id="UP001454036">
    <property type="component" value="Unassembled WGS sequence"/>
</dbReference>
<reference evidence="2 3" key="1">
    <citation type="submission" date="2024-01" db="EMBL/GenBank/DDBJ databases">
        <title>The complete chloroplast genome sequence of Lithospermum erythrorhizon: insights into the phylogenetic relationship among Boraginaceae species and the maternal lineages of purple gromwells.</title>
        <authorList>
            <person name="Okada T."/>
            <person name="Watanabe K."/>
        </authorList>
    </citation>
    <scope>NUCLEOTIDE SEQUENCE [LARGE SCALE GENOMIC DNA]</scope>
</reference>
<evidence type="ECO:0000313" key="3">
    <source>
        <dbReference type="Proteomes" id="UP001454036"/>
    </source>
</evidence>